<keyword evidence="2" id="KW-0732">Signal</keyword>
<evidence type="ECO:0008006" key="5">
    <source>
        <dbReference type="Google" id="ProtNLM"/>
    </source>
</evidence>
<feature type="compositionally biased region" description="Acidic residues" evidence="1">
    <location>
        <begin position="244"/>
        <end position="256"/>
    </location>
</feature>
<name>A0A6J4GT70_9FLAO</name>
<feature type="region of interest" description="Disordered" evidence="1">
    <location>
        <begin position="236"/>
        <end position="256"/>
    </location>
</feature>
<evidence type="ECO:0000313" key="3">
    <source>
        <dbReference type="EMBL" id="CAA9202023.1"/>
    </source>
</evidence>
<evidence type="ECO:0000256" key="2">
    <source>
        <dbReference type="SAM" id="SignalP"/>
    </source>
</evidence>
<evidence type="ECO:0000256" key="1">
    <source>
        <dbReference type="SAM" id="MobiDB-lite"/>
    </source>
</evidence>
<gene>
    <name evidence="3" type="ORF">FLA105534_03888</name>
</gene>
<evidence type="ECO:0000313" key="4">
    <source>
        <dbReference type="Proteomes" id="UP000479938"/>
    </source>
</evidence>
<dbReference type="RefSeq" id="WP_173972423.1">
    <property type="nucleotide sequence ID" value="NZ_CADCSU010000140.1"/>
</dbReference>
<dbReference type="EMBL" id="CADCSU010000140">
    <property type="protein sequence ID" value="CAA9202023.1"/>
    <property type="molecule type" value="Genomic_DNA"/>
</dbReference>
<reference evidence="3 4" key="1">
    <citation type="submission" date="2020-02" db="EMBL/GenBank/DDBJ databases">
        <authorList>
            <person name="Criscuolo A."/>
        </authorList>
    </citation>
    <scope>NUCLEOTIDE SEQUENCE [LARGE SCALE GENOMIC DNA]</scope>
    <source>
        <strain evidence="3">CIP105534</strain>
    </source>
</reference>
<feature type="signal peptide" evidence="2">
    <location>
        <begin position="1"/>
        <end position="22"/>
    </location>
</feature>
<dbReference type="PROSITE" id="PS51257">
    <property type="entry name" value="PROKAR_LIPOPROTEIN"/>
    <property type="match status" value="1"/>
</dbReference>
<protein>
    <recommendedName>
        <fullName evidence="5">DUF4595 domain-containing protein</fullName>
    </recommendedName>
</protein>
<feature type="chain" id="PRO_5027040907" description="DUF4595 domain-containing protein" evidence="2">
    <location>
        <begin position="23"/>
        <end position="256"/>
    </location>
</feature>
<proteinExistence type="predicted"/>
<organism evidence="3 4">
    <name type="scientific">Flavobacterium bizetiae</name>
    <dbReference type="NCBI Taxonomy" id="2704140"/>
    <lineage>
        <taxon>Bacteria</taxon>
        <taxon>Pseudomonadati</taxon>
        <taxon>Bacteroidota</taxon>
        <taxon>Flavobacteriia</taxon>
        <taxon>Flavobacteriales</taxon>
        <taxon>Flavobacteriaceae</taxon>
        <taxon>Flavobacterium</taxon>
    </lineage>
</organism>
<keyword evidence="4" id="KW-1185">Reference proteome</keyword>
<dbReference type="Proteomes" id="UP000479938">
    <property type="component" value="Unassembled WGS sequence"/>
</dbReference>
<sequence>MKKQLFLFVVAAFTLASCSSEGSSENEANAVLPKTVSYKYSDSPGDNDFATMTYDGNKIVSAAYTESDKEIYTYTGNFITKIEDFAEEGNISSRNEITYENGKLKIDVLTEIAPTVTYISKRVYTYNANGTISFINYSVDPTTKVETKRSEGILTYVNGNLTSKVENFESYSYTKTYEYDAKNNPFKNILGFNLLIDHETSASLNNVTKLTTVYTREGNVTTNIFNSVYEYNDKAYPTKQTQTDDSESDEITEYTY</sequence>
<dbReference type="AlphaFoldDB" id="A0A6J4GT70"/>
<accession>A0A6J4GT70</accession>